<dbReference type="GO" id="GO:0006777">
    <property type="term" value="P:Mo-molybdopterin cofactor biosynthetic process"/>
    <property type="evidence" value="ECO:0007669"/>
    <property type="project" value="UniProtKB-KW"/>
</dbReference>
<keyword evidence="2 8" id="KW-0808">Transferase</keyword>
<feature type="binding site" evidence="8">
    <location>
        <begin position="19"/>
        <end position="21"/>
    </location>
    <ligand>
        <name>GTP</name>
        <dbReference type="ChEBI" id="CHEBI:37565"/>
    </ligand>
</feature>
<evidence type="ECO:0000256" key="3">
    <source>
        <dbReference type="ARBA" id="ARBA00022723"/>
    </source>
</evidence>
<evidence type="ECO:0000313" key="10">
    <source>
        <dbReference type="EMBL" id="QDR80082.1"/>
    </source>
</evidence>
<dbReference type="EC" id="2.7.7.77" evidence="8"/>
<feature type="binding site" evidence="8">
    <location>
        <position position="106"/>
    </location>
    <ligand>
        <name>GTP</name>
        <dbReference type="ChEBI" id="CHEBI:37565"/>
    </ligand>
</feature>
<comment type="caution">
    <text evidence="8">Lacks conserved residue(s) required for the propagation of feature annotation.</text>
</comment>
<keyword evidence="10" id="KW-0548">Nucleotidyltransferase</keyword>
<keyword evidence="11" id="KW-1185">Reference proteome</keyword>
<dbReference type="HAMAP" id="MF_00316">
    <property type="entry name" value="MobA"/>
    <property type="match status" value="1"/>
</dbReference>
<keyword evidence="1 8" id="KW-0963">Cytoplasm</keyword>
<dbReference type="SUPFAM" id="SSF53448">
    <property type="entry name" value="Nucleotide-diphospho-sugar transferases"/>
    <property type="match status" value="1"/>
</dbReference>
<dbReference type="AlphaFoldDB" id="A0A517DRV3"/>
<dbReference type="InterPro" id="IPR013482">
    <property type="entry name" value="Molybde_CF_guanTrfase"/>
</dbReference>
<dbReference type="Gene3D" id="3.90.550.10">
    <property type="entry name" value="Spore Coat Polysaccharide Biosynthesis Protein SpsA, Chain A"/>
    <property type="match status" value="1"/>
</dbReference>
<evidence type="ECO:0000256" key="6">
    <source>
        <dbReference type="ARBA" id="ARBA00023134"/>
    </source>
</evidence>
<gene>
    <name evidence="10" type="primary">mobA_2</name>
    <name evidence="8" type="synonym">mobA</name>
    <name evidence="10" type="ORF">SPTER_13960</name>
</gene>
<keyword evidence="6 8" id="KW-0342">GTP-binding</keyword>
<dbReference type="InterPro" id="IPR029044">
    <property type="entry name" value="Nucleotide-diphossugar_trans"/>
</dbReference>
<dbReference type="PANTHER" id="PTHR19136:SF81">
    <property type="entry name" value="MOLYBDENUM COFACTOR GUANYLYLTRANSFERASE"/>
    <property type="match status" value="1"/>
</dbReference>
<keyword evidence="4 8" id="KW-0547">Nucleotide-binding</keyword>
<evidence type="ECO:0000256" key="2">
    <source>
        <dbReference type="ARBA" id="ARBA00022679"/>
    </source>
</evidence>
<evidence type="ECO:0000256" key="5">
    <source>
        <dbReference type="ARBA" id="ARBA00022842"/>
    </source>
</evidence>
<dbReference type="GO" id="GO:0005525">
    <property type="term" value="F:GTP binding"/>
    <property type="evidence" value="ECO:0007669"/>
    <property type="project" value="UniProtKB-UniRule"/>
</dbReference>
<organism evidence="10 11">
    <name type="scientific">Sporomusa termitida</name>
    <dbReference type="NCBI Taxonomy" id="2377"/>
    <lineage>
        <taxon>Bacteria</taxon>
        <taxon>Bacillati</taxon>
        <taxon>Bacillota</taxon>
        <taxon>Negativicutes</taxon>
        <taxon>Selenomonadales</taxon>
        <taxon>Sporomusaceae</taxon>
        <taxon>Sporomusa</taxon>
    </lineage>
</organism>
<accession>A0A517DRV3</accession>
<feature type="domain" description="MobA-like NTP transferase" evidence="9">
    <location>
        <begin position="18"/>
        <end position="161"/>
    </location>
</feature>
<dbReference type="EMBL" id="CP036259">
    <property type="protein sequence ID" value="QDR80082.1"/>
    <property type="molecule type" value="Genomic_DNA"/>
</dbReference>
<dbReference type="Pfam" id="PF12804">
    <property type="entry name" value="NTP_transf_3"/>
    <property type="match status" value="1"/>
</dbReference>
<comment type="catalytic activity">
    <reaction evidence="8">
        <text>Mo-molybdopterin + GTP + H(+) = Mo-molybdopterin guanine dinucleotide + diphosphate</text>
        <dbReference type="Rhea" id="RHEA:34243"/>
        <dbReference type="ChEBI" id="CHEBI:15378"/>
        <dbReference type="ChEBI" id="CHEBI:33019"/>
        <dbReference type="ChEBI" id="CHEBI:37565"/>
        <dbReference type="ChEBI" id="CHEBI:71302"/>
        <dbReference type="ChEBI" id="CHEBI:71310"/>
        <dbReference type="EC" id="2.7.7.77"/>
    </reaction>
</comment>
<feature type="binding site" evidence="8">
    <location>
        <position position="106"/>
    </location>
    <ligand>
        <name>Mg(2+)</name>
        <dbReference type="ChEBI" id="CHEBI:18420"/>
    </ligand>
</feature>
<evidence type="ECO:0000313" key="11">
    <source>
        <dbReference type="Proteomes" id="UP000320776"/>
    </source>
</evidence>
<comment type="function">
    <text evidence="8">Transfers a GMP moiety from GTP to Mo-molybdopterin (Mo-MPT) cofactor (Moco or molybdenum cofactor) to form Mo-molybdopterin guanine dinucleotide (Mo-MGD) cofactor.</text>
</comment>
<protein>
    <recommendedName>
        <fullName evidence="8">Probable molybdenum cofactor guanylyltransferase</fullName>
        <shortName evidence="8">MoCo guanylyltransferase</shortName>
        <ecNumber evidence="8">2.7.7.77</ecNumber>
    </recommendedName>
    <alternativeName>
        <fullName evidence="8">GTP:molybdopterin guanylyltransferase</fullName>
    </alternativeName>
    <alternativeName>
        <fullName evidence="8">Mo-MPT guanylyltransferase</fullName>
    </alternativeName>
    <alternativeName>
        <fullName evidence="8">Molybdopterin guanylyltransferase</fullName>
    </alternativeName>
    <alternativeName>
        <fullName evidence="8">Molybdopterin-guanine dinucleotide synthase</fullName>
        <shortName evidence="8">MGD synthase</shortName>
    </alternativeName>
</protein>
<reference evidence="10 11" key="1">
    <citation type="submission" date="2019-02" db="EMBL/GenBank/DDBJ databases">
        <title>Closed genome of Sporomusa termitida DSM 4440.</title>
        <authorList>
            <person name="Poehlein A."/>
            <person name="Daniel R."/>
        </authorList>
    </citation>
    <scope>NUCLEOTIDE SEQUENCE [LARGE SCALE GENOMIC DNA]</scope>
    <source>
        <strain evidence="10 11">DSM 4440</strain>
    </source>
</reference>
<dbReference type="InterPro" id="IPR025877">
    <property type="entry name" value="MobA-like_NTP_Trfase"/>
</dbReference>
<evidence type="ECO:0000256" key="1">
    <source>
        <dbReference type="ARBA" id="ARBA00022490"/>
    </source>
</evidence>
<comment type="subcellular location">
    <subcellularLocation>
        <location evidence="8">Cytoplasm</location>
    </subcellularLocation>
</comment>
<name>A0A517DRV3_9FIRM</name>
<sequence length="210" mass="24045">MSENKTNLQWCRLITPFILAGGKSQRMGTSKSFVKLGSQPLIEIVIQKVTDFFHKQPVLITNQFADYRYLGCDMVGDIIQGKGPLGGIQAGLIKSVTPYIFVFACDMPFIDKTLVHYMLNRLGREDILIPRYGTRMEPLHAIYSKRCLPAITAHLDNDRRSVQSFFDEVNVVYIDQAEMNRLQVPEYCFLNINTREELDNAKAYLDNLRS</sequence>
<comment type="cofactor">
    <cofactor evidence="8">
        <name>Mg(2+)</name>
        <dbReference type="ChEBI" id="CHEBI:18420"/>
    </cofactor>
</comment>
<dbReference type="KEGG" id="sted:SPTER_13960"/>
<evidence type="ECO:0000256" key="4">
    <source>
        <dbReference type="ARBA" id="ARBA00022741"/>
    </source>
</evidence>
<evidence type="ECO:0000256" key="8">
    <source>
        <dbReference type="HAMAP-Rule" id="MF_00316"/>
    </source>
</evidence>
<dbReference type="PANTHER" id="PTHR19136">
    <property type="entry name" value="MOLYBDENUM COFACTOR GUANYLYLTRANSFERASE"/>
    <property type="match status" value="1"/>
</dbReference>
<feature type="binding site" evidence="8">
    <location>
        <position position="31"/>
    </location>
    <ligand>
        <name>GTP</name>
        <dbReference type="ChEBI" id="CHEBI:37565"/>
    </ligand>
</feature>
<dbReference type="GO" id="GO:0005737">
    <property type="term" value="C:cytoplasm"/>
    <property type="evidence" value="ECO:0007669"/>
    <property type="project" value="UniProtKB-SubCell"/>
</dbReference>
<proteinExistence type="inferred from homology"/>
<keyword evidence="7 8" id="KW-0501">Molybdenum cofactor biosynthesis</keyword>
<keyword evidence="5 8" id="KW-0460">Magnesium</keyword>
<comment type="similarity">
    <text evidence="8">Belongs to the MobA family.</text>
</comment>
<dbReference type="GO" id="GO:0046872">
    <property type="term" value="F:metal ion binding"/>
    <property type="evidence" value="ECO:0007669"/>
    <property type="project" value="UniProtKB-KW"/>
</dbReference>
<dbReference type="GO" id="GO:0061603">
    <property type="term" value="F:molybdenum cofactor guanylyltransferase activity"/>
    <property type="evidence" value="ECO:0007669"/>
    <property type="project" value="UniProtKB-EC"/>
</dbReference>
<keyword evidence="3 8" id="KW-0479">Metal-binding</keyword>
<comment type="domain">
    <text evidence="8">The N-terminal domain determines nucleotide recognition and specific binding, while the C-terminal domain determines the specific binding to the target protein.</text>
</comment>
<evidence type="ECO:0000256" key="7">
    <source>
        <dbReference type="ARBA" id="ARBA00023150"/>
    </source>
</evidence>
<dbReference type="CDD" id="cd02503">
    <property type="entry name" value="MobA"/>
    <property type="match status" value="1"/>
</dbReference>
<dbReference type="Proteomes" id="UP000320776">
    <property type="component" value="Chromosome"/>
</dbReference>
<evidence type="ECO:0000259" key="9">
    <source>
        <dbReference type="Pfam" id="PF12804"/>
    </source>
</evidence>
<feature type="binding site" evidence="8">
    <location>
        <position position="77"/>
    </location>
    <ligand>
        <name>GTP</name>
        <dbReference type="ChEBI" id="CHEBI:37565"/>
    </ligand>
</feature>